<keyword evidence="3" id="KW-1185">Reference proteome</keyword>
<dbReference type="AlphaFoldDB" id="A0A9W9ZMC2"/>
<dbReference type="Proteomes" id="UP001163046">
    <property type="component" value="Unassembled WGS sequence"/>
</dbReference>
<evidence type="ECO:0000313" key="2">
    <source>
        <dbReference type="EMBL" id="KAJ7384171.1"/>
    </source>
</evidence>
<evidence type="ECO:0000313" key="3">
    <source>
        <dbReference type="Proteomes" id="UP001163046"/>
    </source>
</evidence>
<proteinExistence type="predicted"/>
<reference evidence="2" key="1">
    <citation type="submission" date="2023-01" db="EMBL/GenBank/DDBJ databases">
        <title>Genome assembly of the deep-sea coral Lophelia pertusa.</title>
        <authorList>
            <person name="Herrera S."/>
            <person name="Cordes E."/>
        </authorList>
    </citation>
    <scope>NUCLEOTIDE SEQUENCE</scope>
    <source>
        <strain evidence="2">USNM1676648</strain>
        <tissue evidence="2">Polyp</tissue>
    </source>
</reference>
<dbReference type="EMBL" id="MU825890">
    <property type="protein sequence ID" value="KAJ7384171.1"/>
    <property type="molecule type" value="Genomic_DNA"/>
</dbReference>
<organism evidence="2 3">
    <name type="scientific">Desmophyllum pertusum</name>
    <dbReference type="NCBI Taxonomy" id="174260"/>
    <lineage>
        <taxon>Eukaryota</taxon>
        <taxon>Metazoa</taxon>
        <taxon>Cnidaria</taxon>
        <taxon>Anthozoa</taxon>
        <taxon>Hexacorallia</taxon>
        <taxon>Scleractinia</taxon>
        <taxon>Caryophylliina</taxon>
        <taxon>Caryophylliidae</taxon>
        <taxon>Desmophyllum</taxon>
    </lineage>
</organism>
<accession>A0A9W9ZMC2</accession>
<feature type="compositionally biased region" description="Acidic residues" evidence="1">
    <location>
        <begin position="68"/>
        <end position="86"/>
    </location>
</feature>
<gene>
    <name evidence="2" type="ORF">OS493_023500</name>
</gene>
<comment type="caution">
    <text evidence="2">The sequence shown here is derived from an EMBL/GenBank/DDBJ whole genome shotgun (WGS) entry which is preliminary data.</text>
</comment>
<sequence length="103" mass="11514">MECCPSHKWNDILCTTVDWNTTKPVKGVDVVEYEGEERTLLCILAQCKASRQTSNENEEPESTGCDTTMDEDEEDVQSHMEDEDETMTLSSQASESTETGGRS</sequence>
<feature type="region of interest" description="Disordered" evidence="1">
    <location>
        <begin position="49"/>
        <end position="103"/>
    </location>
</feature>
<evidence type="ECO:0000256" key="1">
    <source>
        <dbReference type="SAM" id="MobiDB-lite"/>
    </source>
</evidence>
<feature type="compositionally biased region" description="Polar residues" evidence="1">
    <location>
        <begin position="87"/>
        <end position="103"/>
    </location>
</feature>
<protein>
    <submittedName>
        <fullName evidence="2">Uncharacterized protein</fullName>
    </submittedName>
</protein>
<name>A0A9W9ZMC2_9CNID</name>